<evidence type="ECO:0000313" key="2">
    <source>
        <dbReference type="WBParaSite" id="nRc.2.0.1.t22856-RA"/>
    </source>
</evidence>
<sequence length="27" mass="3225">MAKHSQLFTMGFFKMPLVYLKNIHLKT</sequence>
<reference evidence="2" key="1">
    <citation type="submission" date="2022-11" db="UniProtKB">
        <authorList>
            <consortium name="WormBaseParasite"/>
        </authorList>
    </citation>
    <scope>IDENTIFICATION</scope>
</reference>
<accession>A0A915JB18</accession>
<proteinExistence type="predicted"/>
<dbReference type="Proteomes" id="UP000887565">
    <property type="component" value="Unplaced"/>
</dbReference>
<evidence type="ECO:0000313" key="1">
    <source>
        <dbReference type="Proteomes" id="UP000887565"/>
    </source>
</evidence>
<organism evidence="1 2">
    <name type="scientific">Romanomermis culicivorax</name>
    <name type="common">Nematode worm</name>
    <dbReference type="NCBI Taxonomy" id="13658"/>
    <lineage>
        <taxon>Eukaryota</taxon>
        <taxon>Metazoa</taxon>
        <taxon>Ecdysozoa</taxon>
        <taxon>Nematoda</taxon>
        <taxon>Enoplea</taxon>
        <taxon>Dorylaimia</taxon>
        <taxon>Mermithida</taxon>
        <taxon>Mermithoidea</taxon>
        <taxon>Mermithidae</taxon>
        <taxon>Romanomermis</taxon>
    </lineage>
</organism>
<dbReference type="AlphaFoldDB" id="A0A915JB18"/>
<dbReference type="WBParaSite" id="nRc.2.0.1.t22856-RA">
    <property type="protein sequence ID" value="nRc.2.0.1.t22856-RA"/>
    <property type="gene ID" value="nRc.2.0.1.g22856"/>
</dbReference>
<keyword evidence="1" id="KW-1185">Reference proteome</keyword>
<name>A0A915JB18_ROMCU</name>
<protein>
    <submittedName>
        <fullName evidence="2">Uncharacterized protein</fullName>
    </submittedName>
</protein>